<dbReference type="GO" id="GO:0046983">
    <property type="term" value="F:protein dimerization activity"/>
    <property type="evidence" value="ECO:0007669"/>
    <property type="project" value="InterPro"/>
</dbReference>
<dbReference type="InterPro" id="IPR005467">
    <property type="entry name" value="His_kinase_dom"/>
</dbReference>
<evidence type="ECO:0000256" key="16">
    <source>
        <dbReference type="ARBA" id="ARBA00023004"/>
    </source>
</evidence>
<evidence type="ECO:0000256" key="19">
    <source>
        <dbReference type="ARBA" id="ARBA00023136"/>
    </source>
</evidence>
<evidence type="ECO:0000256" key="15">
    <source>
        <dbReference type="ARBA" id="ARBA00022989"/>
    </source>
</evidence>
<dbReference type="GO" id="GO:0005524">
    <property type="term" value="F:ATP binding"/>
    <property type="evidence" value="ECO:0007669"/>
    <property type="project" value="UniProtKB-UniRule"/>
</dbReference>
<keyword evidence="13 21" id="KW-0418">Kinase</keyword>
<keyword evidence="6" id="KW-0004">4Fe-4S</keyword>
<dbReference type="GO" id="GO:0046872">
    <property type="term" value="F:metal ion binding"/>
    <property type="evidence" value="ECO:0007669"/>
    <property type="project" value="UniProtKB-KW"/>
</dbReference>
<evidence type="ECO:0000256" key="18">
    <source>
        <dbReference type="ARBA" id="ARBA00023014"/>
    </source>
</evidence>
<dbReference type="InterPro" id="IPR011712">
    <property type="entry name" value="Sig_transdc_His_kin_sub3_dim/P"/>
</dbReference>
<dbReference type="InterPro" id="IPR017202">
    <property type="entry name" value="LiaS/VraS"/>
</dbReference>
<evidence type="ECO:0000256" key="17">
    <source>
        <dbReference type="ARBA" id="ARBA00023012"/>
    </source>
</evidence>
<dbReference type="PANTHER" id="PTHR24421:SF37">
    <property type="entry name" value="SENSOR HISTIDINE KINASE NARS"/>
    <property type="match status" value="1"/>
</dbReference>
<keyword evidence="10 22" id="KW-0812">Transmembrane</keyword>
<dbReference type="Proteomes" id="UP000235682">
    <property type="component" value="Unassembled WGS sequence"/>
</dbReference>
<evidence type="ECO:0000256" key="7">
    <source>
        <dbReference type="ARBA" id="ARBA00022490"/>
    </source>
</evidence>
<evidence type="ECO:0000256" key="6">
    <source>
        <dbReference type="ARBA" id="ARBA00022485"/>
    </source>
</evidence>
<evidence type="ECO:0000256" key="8">
    <source>
        <dbReference type="ARBA" id="ARBA00022553"/>
    </source>
</evidence>
<keyword evidence="18" id="KW-0411">Iron-sulfur</keyword>
<comment type="cofactor">
    <cofactor evidence="2">
        <name>[4Fe-4S] cluster</name>
        <dbReference type="ChEBI" id="CHEBI:49883"/>
    </cofactor>
</comment>
<evidence type="ECO:0000256" key="14">
    <source>
        <dbReference type="ARBA" id="ARBA00022840"/>
    </source>
</evidence>
<dbReference type="Pfam" id="PF02518">
    <property type="entry name" value="HATPase_c"/>
    <property type="match status" value="1"/>
</dbReference>
<dbReference type="InterPro" id="IPR036890">
    <property type="entry name" value="HATPase_C_sf"/>
</dbReference>
<feature type="transmembrane region" description="Helical" evidence="22">
    <location>
        <begin position="6"/>
        <end position="29"/>
    </location>
</feature>
<dbReference type="PANTHER" id="PTHR24421">
    <property type="entry name" value="NITRATE/NITRITE SENSOR PROTEIN NARX-RELATED"/>
    <property type="match status" value="1"/>
</dbReference>
<evidence type="ECO:0000313" key="24">
    <source>
        <dbReference type="EMBL" id="PMC58145.1"/>
    </source>
</evidence>
<evidence type="ECO:0000256" key="22">
    <source>
        <dbReference type="SAM" id="Phobius"/>
    </source>
</evidence>
<dbReference type="Gene3D" id="1.20.5.1930">
    <property type="match status" value="1"/>
</dbReference>
<keyword evidence="12 21" id="KW-0547">Nucleotide-binding</keyword>
<dbReference type="InterPro" id="IPR004358">
    <property type="entry name" value="Sig_transdc_His_kin-like_C"/>
</dbReference>
<dbReference type="InterPro" id="IPR003594">
    <property type="entry name" value="HATPase_dom"/>
</dbReference>
<evidence type="ECO:0000256" key="9">
    <source>
        <dbReference type="ARBA" id="ARBA00022679"/>
    </source>
</evidence>
<dbReference type="PRINTS" id="PR00344">
    <property type="entry name" value="BCTRLSENSOR"/>
</dbReference>
<gene>
    <name evidence="24" type="ORF">CJ205_05740</name>
</gene>
<dbReference type="CDD" id="cd16917">
    <property type="entry name" value="HATPase_UhpB-NarQ-NarX-like"/>
    <property type="match status" value="1"/>
</dbReference>
<feature type="transmembrane region" description="Helical" evidence="22">
    <location>
        <begin position="50"/>
        <end position="70"/>
    </location>
</feature>
<evidence type="ECO:0000256" key="10">
    <source>
        <dbReference type="ARBA" id="ARBA00022692"/>
    </source>
</evidence>
<evidence type="ECO:0000256" key="11">
    <source>
        <dbReference type="ARBA" id="ARBA00022723"/>
    </source>
</evidence>
<dbReference type="Pfam" id="PF07730">
    <property type="entry name" value="HisKA_3"/>
    <property type="match status" value="1"/>
</dbReference>
<reference evidence="24 25" key="1">
    <citation type="submission" date="2017-09" db="EMBL/GenBank/DDBJ databases">
        <title>Bacterial strain isolated from the female urinary microbiota.</title>
        <authorList>
            <person name="Thomas-White K."/>
            <person name="Kumar N."/>
            <person name="Forster S."/>
            <person name="Putonti C."/>
            <person name="Lawley T."/>
            <person name="Wolfe A.J."/>
        </authorList>
    </citation>
    <scope>NUCLEOTIDE SEQUENCE [LARGE SCALE GENOMIC DNA]</scope>
    <source>
        <strain evidence="24 25">UMB0852</strain>
    </source>
</reference>
<dbReference type="GO" id="GO:0051539">
    <property type="term" value="F:4 iron, 4 sulfur cluster binding"/>
    <property type="evidence" value="ECO:0007669"/>
    <property type="project" value="UniProtKB-KW"/>
</dbReference>
<dbReference type="PIRSF" id="PIRSF037431">
    <property type="entry name" value="STHK_LiaS"/>
    <property type="match status" value="1"/>
</dbReference>
<keyword evidence="15 22" id="KW-1133">Transmembrane helix</keyword>
<dbReference type="AlphaFoldDB" id="A0A1G8JAJ0"/>
<evidence type="ECO:0000313" key="25">
    <source>
        <dbReference type="Proteomes" id="UP000235682"/>
    </source>
</evidence>
<keyword evidence="19 21" id="KW-0472">Membrane</keyword>
<dbReference type="SUPFAM" id="SSF55874">
    <property type="entry name" value="ATPase domain of HSP90 chaperone/DNA topoisomerase II/histidine kinase"/>
    <property type="match status" value="1"/>
</dbReference>
<sequence length="351" mass="40187">MNLKFWFQIFIQHCVVLFGLTFSLIYFLGKGLSLFDPTQLWQIRFFHLPFSLILTLLIISIALVTATFTLSQAVHPYETIRAQLNWLMLGQYDHPIFTNPPTKRAWDLSEEMTHDIGLLKDKMQQMAFDLQEFSAAPTFVGEDTREEIIEQERTRIARELHDSVSQQLFAAMMLLATLNEQTDEEEQYDAIKPMLETTSTIVDQAQAEMRALLLHLRPVELQGKSLKEGITQLLQELDGRLPIKIHWDIVEVRLETGVEDHLFRIVQEAISNTLRHAKASELEVLMRKVGSQLELSIQDNGVGFDTSKTFMASHGLNNIKERVESLGGDFKVTSQKGEGTVIKLSIPFQER</sequence>
<evidence type="ECO:0000256" key="1">
    <source>
        <dbReference type="ARBA" id="ARBA00000085"/>
    </source>
</evidence>
<dbReference type="EMBL" id="PNHE01000023">
    <property type="protein sequence ID" value="PMC58145.1"/>
    <property type="molecule type" value="Genomic_DNA"/>
</dbReference>
<name>A0A1G8JAJ0_9LACT</name>
<evidence type="ECO:0000256" key="20">
    <source>
        <dbReference type="ARBA" id="ARBA00024827"/>
    </source>
</evidence>
<keyword evidence="14 21" id="KW-0067">ATP-binding</keyword>
<dbReference type="SMART" id="SM00387">
    <property type="entry name" value="HATPase_c"/>
    <property type="match status" value="1"/>
</dbReference>
<dbReference type="GO" id="GO:0000155">
    <property type="term" value="F:phosphorelay sensor kinase activity"/>
    <property type="evidence" value="ECO:0007669"/>
    <property type="project" value="UniProtKB-UniRule"/>
</dbReference>
<dbReference type="OrthoDB" id="9795828at2"/>
<evidence type="ECO:0000256" key="3">
    <source>
        <dbReference type="ARBA" id="ARBA00004496"/>
    </source>
</evidence>
<dbReference type="InterPro" id="IPR050482">
    <property type="entry name" value="Sensor_HK_TwoCompSys"/>
</dbReference>
<proteinExistence type="predicted"/>
<accession>A0A1G8JAJ0</accession>
<comment type="subcellular location">
    <subcellularLocation>
        <location evidence="4 21">Cell membrane</location>
        <topology evidence="4 21">Multi-pass membrane protein</topology>
    </subcellularLocation>
    <subcellularLocation>
        <location evidence="3">Cytoplasm</location>
    </subcellularLocation>
</comment>
<comment type="function">
    <text evidence="20">Member of the two-component regulatory system NreB/NreC involved in the control of dissimilatory nitrate/nitrite reduction in response to oxygen. NreB functions as a direct oxygen sensor histidine kinase which is autophosphorylated, in the absence of oxygen, probably at the conserved histidine residue, and transfers its phosphate group probably to a conserved aspartate residue of NreC. NreB/NreC activates the expression of the nitrate (narGHJI) and nitrite (nir) reductase operons, as well as the putative nitrate transporter gene narT.</text>
</comment>
<keyword evidence="8" id="KW-0597">Phosphoprotein</keyword>
<dbReference type="PROSITE" id="PS50109">
    <property type="entry name" value="HIS_KIN"/>
    <property type="match status" value="1"/>
</dbReference>
<evidence type="ECO:0000256" key="21">
    <source>
        <dbReference type="PIRNR" id="PIRNR037431"/>
    </source>
</evidence>
<dbReference type="STRING" id="84521.SAMN04487994_100414"/>
<dbReference type="Gene3D" id="3.30.565.10">
    <property type="entry name" value="Histidine kinase-like ATPase, C-terminal domain"/>
    <property type="match status" value="1"/>
</dbReference>
<evidence type="ECO:0000256" key="4">
    <source>
        <dbReference type="ARBA" id="ARBA00004651"/>
    </source>
</evidence>
<dbReference type="RefSeq" id="WP_092084096.1">
    <property type="nucleotide sequence ID" value="NZ_FNEL01000004.1"/>
</dbReference>
<organism evidence="24 25">
    <name type="scientific">Dolosicoccus paucivorans</name>
    <dbReference type="NCBI Taxonomy" id="84521"/>
    <lineage>
        <taxon>Bacteria</taxon>
        <taxon>Bacillati</taxon>
        <taxon>Bacillota</taxon>
        <taxon>Bacilli</taxon>
        <taxon>Lactobacillales</taxon>
        <taxon>Aerococcaceae</taxon>
        <taxon>Dolosicoccus</taxon>
    </lineage>
</organism>
<keyword evidence="9 21" id="KW-0808">Transferase</keyword>
<evidence type="ECO:0000256" key="13">
    <source>
        <dbReference type="ARBA" id="ARBA00022777"/>
    </source>
</evidence>
<keyword evidence="7" id="KW-0963">Cytoplasm</keyword>
<evidence type="ECO:0000256" key="2">
    <source>
        <dbReference type="ARBA" id="ARBA00001966"/>
    </source>
</evidence>
<dbReference type="EC" id="2.7.13.3" evidence="21"/>
<evidence type="ECO:0000256" key="5">
    <source>
        <dbReference type="ARBA" id="ARBA00022475"/>
    </source>
</evidence>
<keyword evidence="25" id="KW-1185">Reference proteome</keyword>
<protein>
    <recommendedName>
        <fullName evidence="21">Sensor histidine kinase</fullName>
        <ecNumber evidence="21">2.7.13.3</ecNumber>
    </recommendedName>
</protein>
<evidence type="ECO:0000256" key="12">
    <source>
        <dbReference type="ARBA" id="ARBA00022741"/>
    </source>
</evidence>
<evidence type="ECO:0000259" key="23">
    <source>
        <dbReference type="PROSITE" id="PS50109"/>
    </source>
</evidence>
<feature type="domain" description="Histidine kinase" evidence="23">
    <location>
        <begin position="155"/>
        <end position="350"/>
    </location>
</feature>
<dbReference type="GO" id="GO:0005737">
    <property type="term" value="C:cytoplasm"/>
    <property type="evidence" value="ECO:0007669"/>
    <property type="project" value="UniProtKB-SubCell"/>
</dbReference>
<keyword evidence="17 21" id="KW-0902">Two-component regulatory system</keyword>
<keyword evidence="5 21" id="KW-1003">Cell membrane</keyword>
<dbReference type="GO" id="GO:0005886">
    <property type="term" value="C:plasma membrane"/>
    <property type="evidence" value="ECO:0007669"/>
    <property type="project" value="UniProtKB-SubCell"/>
</dbReference>
<comment type="catalytic activity">
    <reaction evidence="1 21">
        <text>ATP + protein L-histidine = ADP + protein N-phospho-L-histidine.</text>
        <dbReference type="EC" id="2.7.13.3"/>
    </reaction>
</comment>
<comment type="caution">
    <text evidence="24">The sequence shown here is derived from an EMBL/GenBank/DDBJ whole genome shotgun (WGS) entry which is preliminary data.</text>
</comment>
<keyword evidence="16" id="KW-0408">Iron</keyword>
<keyword evidence="11" id="KW-0479">Metal-binding</keyword>